<keyword evidence="2 3" id="KW-0833">Ubl conjugation pathway</keyword>
<dbReference type="OrthoDB" id="423283at2759"/>
<sequence length="491" mass="52325">MPGWCAALAGPCRFLFPFEIRKRYFYCTAFGLGRALQHMQQLHTAEAGGAPGAGHAVSGTRVQVRVSRKRILESAAKVMELYARSRAVLELEYFGEVGTGLGPTLEFYTLLCHELQRKDLAMLGEGEDAEAKGLRASASASASPDTMEVDGGCEYVNAPWGLFPRPLPPAARSSPAGLKAVERFRLLGRTLAKALQDNRLLDLPLSHVFYAAALGSPLDMWDIARIDPGLGATLAKLHSALVAYRAAGGSGTLLVDGVSVEDLCITFVLPGTPDYPLRPGGEELVVGSAEQLGEYIEAVVDATLGSGVAAQMAAFREGFNEVFSLSTLSLFHEDEIEVLLCGSGERWTMQVLAEAIKFDHGYTANSQPVRFLLEILSGLDASEQRAFLRFVTGCPRLPPGGLTALQPRLTVVRKHPSGGEGPSNNPTPVGSFQEAGLSLGAATAVCAADADLPSVMTCANYIKLPPYSSKAVMSARLMYAIREGQGSFDLS</sequence>
<evidence type="ECO:0000259" key="5">
    <source>
        <dbReference type="PROSITE" id="PS50237"/>
    </source>
</evidence>
<evidence type="ECO:0000313" key="6">
    <source>
        <dbReference type="EMBL" id="EFJ44625.1"/>
    </source>
</evidence>
<feature type="active site" description="Glycyl thioester intermediate" evidence="3">
    <location>
        <position position="458"/>
    </location>
</feature>
<dbReference type="InParanoid" id="D8U6D4"/>
<dbReference type="InterPro" id="IPR035983">
    <property type="entry name" value="Hect_E3_ubiquitin_ligase"/>
</dbReference>
<accession>D8U6D4</accession>
<feature type="domain" description="HECT" evidence="5">
    <location>
        <begin position="151"/>
        <end position="491"/>
    </location>
</feature>
<proteinExistence type="predicted"/>
<dbReference type="GO" id="GO:0000209">
    <property type="term" value="P:protein polyubiquitination"/>
    <property type="evidence" value="ECO:0007669"/>
    <property type="project" value="TreeGrafter"/>
</dbReference>
<dbReference type="Pfam" id="PF00632">
    <property type="entry name" value="HECT"/>
    <property type="match status" value="1"/>
</dbReference>
<dbReference type="CDD" id="cd00078">
    <property type="entry name" value="HECTc"/>
    <property type="match status" value="1"/>
</dbReference>
<gene>
    <name evidence="6" type="ORF">VOLCADRAFT_82684</name>
</gene>
<evidence type="ECO:0000256" key="2">
    <source>
        <dbReference type="ARBA" id="ARBA00022786"/>
    </source>
</evidence>
<evidence type="ECO:0000256" key="4">
    <source>
        <dbReference type="SAM" id="MobiDB-lite"/>
    </source>
</evidence>
<dbReference type="Proteomes" id="UP000001058">
    <property type="component" value="Unassembled WGS sequence"/>
</dbReference>
<feature type="region of interest" description="Disordered" evidence="4">
    <location>
        <begin position="413"/>
        <end position="432"/>
    </location>
</feature>
<dbReference type="SUPFAM" id="SSF56204">
    <property type="entry name" value="Hect, E3 ligase catalytic domain"/>
    <property type="match status" value="1"/>
</dbReference>
<dbReference type="RefSeq" id="XP_002954201.1">
    <property type="nucleotide sequence ID" value="XM_002954155.1"/>
</dbReference>
<dbReference type="Gene3D" id="3.30.2410.10">
    <property type="entry name" value="Hect, E3 ligase catalytic domain"/>
    <property type="match status" value="1"/>
</dbReference>
<keyword evidence="7" id="KW-1185">Reference proteome</keyword>
<dbReference type="Gene3D" id="3.90.1750.10">
    <property type="entry name" value="Hect, E3 ligase catalytic domains"/>
    <property type="match status" value="1"/>
</dbReference>
<dbReference type="PROSITE" id="PS50237">
    <property type="entry name" value="HECT"/>
    <property type="match status" value="1"/>
</dbReference>
<protein>
    <recommendedName>
        <fullName evidence="5">HECT domain-containing protein</fullName>
    </recommendedName>
</protein>
<dbReference type="GeneID" id="9624190"/>
<organism evidence="7">
    <name type="scientific">Volvox carteri f. nagariensis</name>
    <dbReference type="NCBI Taxonomy" id="3068"/>
    <lineage>
        <taxon>Eukaryota</taxon>
        <taxon>Viridiplantae</taxon>
        <taxon>Chlorophyta</taxon>
        <taxon>core chlorophytes</taxon>
        <taxon>Chlorophyceae</taxon>
        <taxon>CS clade</taxon>
        <taxon>Chlamydomonadales</taxon>
        <taxon>Volvocaceae</taxon>
        <taxon>Volvox</taxon>
    </lineage>
</organism>
<reference evidence="6 7" key="1">
    <citation type="journal article" date="2010" name="Science">
        <title>Genomic analysis of organismal complexity in the multicellular green alga Volvox carteri.</title>
        <authorList>
            <person name="Prochnik S.E."/>
            <person name="Umen J."/>
            <person name="Nedelcu A.M."/>
            <person name="Hallmann A."/>
            <person name="Miller S.M."/>
            <person name="Nishii I."/>
            <person name="Ferris P."/>
            <person name="Kuo A."/>
            <person name="Mitros T."/>
            <person name="Fritz-Laylin L.K."/>
            <person name="Hellsten U."/>
            <person name="Chapman J."/>
            <person name="Simakov O."/>
            <person name="Rensing S.A."/>
            <person name="Terry A."/>
            <person name="Pangilinan J."/>
            <person name="Kapitonov V."/>
            <person name="Jurka J."/>
            <person name="Salamov A."/>
            <person name="Shapiro H."/>
            <person name="Schmutz J."/>
            <person name="Grimwood J."/>
            <person name="Lindquist E."/>
            <person name="Lucas S."/>
            <person name="Grigoriev I.V."/>
            <person name="Schmitt R."/>
            <person name="Kirk D."/>
            <person name="Rokhsar D.S."/>
        </authorList>
    </citation>
    <scope>NUCLEOTIDE SEQUENCE [LARGE SCALE GENOMIC DNA]</scope>
    <source>
        <strain evidence="7">f. Nagariensis / Eve</strain>
    </source>
</reference>
<dbReference type="InterPro" id="IPR000569">
    <property type="entry name" value="HECT_dom"/>
</dbReference>
<dbReference type="GO" id="GO:0043161">
    <property type="term" value="P:proteasome-mediated ubiquitin-dependent protein catabolic process"/>
    <property type="evidence" value="ECO:0007669"/>
    <property type="project" value="TreeGrafter"/>
</dbReference>
<dbReference type="STRING" id="3068.D8U6D4"/>
<dbReference type="InterPro" id="IPR045322">
    <property type="entry name" value="HECTD1/TRIP12-like"/>
</dbReference>
<dbReference type="PANTHER" id="PTHR45670:SF1">
    <property type="entry name" value="E3 UBIQUITIN-PROTEIN LIGASE HECTD1"/>
    <property type="match status" value="1"/>
</dbReference>
<dbReference type="SMART" id="SM00119">
    <property type="entry name" value="HECTc"/>
    <property type="match status" value="1"/>
</dbReference>
<dbReference type="PANTHER" id="PTHR45670">
    <property type="entry name" value="E3 UBIQUITIN-PROTEIN LIGASE TRIP12"/>
    <property type="match status" value="1"/>
</dbReference>
<name>D8U6D4_VOLCA</name>
<dbReference type="GO" id="GO:0061630">
    <property type="term" value="F:ubiquitin protein ligase activity"/>
    <property type="evidence" value="ECO:0007669"/>
    <property type="project" value="InterPro"/>
</dbReference>
<evidence type="ECO:0000313" key="7">
    <source>
        <dbReference type="Proteomes" id="UP000001058"/>
    </source>
</evidence>
<dbReference type="EMBL" id="GL378362">
    <property type="protein sequence ID" value="EFJ44625.1"/>
    <property type="molecule type" value="Genomic_DNA"/>
</dbReference>
<dbReference type="AlphaFoldDB" id="D8U6D4"/>
<keyword evidence="1" id="KW-0808">Transferase</keyword>
<dbReference type="eggNOG" id="KOG0170">
    <property type="taxonomic scope" value="Eukaryota"/>
</dbReference>
<evidence type="ECO:0000256" key="1">
    <source>
        <dbReference type="ARBA" id="ARBA00022679"/>
    </source>
</evidence>
<evidence type="ECO:0000256" key="3">
    <source>
        <dbReference type="PROSITE-ProRule" id="PRU00104"/>
    </source>
</evidence>
<dbReference type="KEGG" id="vcn:VOLCADRAFT_82684"/>